<dbReference type="GO" id="GO:0005506">
    <property type="term" value="F:iron ion binding"/>
    <property type="evidence" value="ECO:0007669"/>
    <property type="project" value="InterPro"/>
</dbReference>
<comment type="similarity">
    <text evidence="3">Belongs to the LuxS family.</text>
</comment>
<keyword evidence="9" id="KW-0071">Autoinducer synthesis</keyword>
<gene>
    <name evidence="15" type="ORF">IAB05_04545</name>
</gene>
<dbReference type="PANTHER" id="PTHR35799:SF1">
    <property type="entry name" value="S-RIBOSYLHOMOCYSTEINE LYASE"/>
    <property type="match status" value="1"/>
</dbReference>
<comment type="catalytic activity">
    <reaction evidence="1">
        <text>S-(5-deoxy-D-ribos-5-yl)-L-homocysteine = (S)-4,5-dihydroxypentane-2,3-dione + L-homocysteine</text>
        <dbReference type="Rhea" id="RHEA:17753"/>
        <dbReference type="ChEBI" id="CHEBI:29484"/>
        <dbReference type="ChEBI" id="CHEBI:58195"/>
        <dbReference type="ChEBI" id="CHEBI:58199"/>
        <dbReference type="EC" id="4.4.1.21"/>
    </reaction>
</comment>
<name>A0A9D1SI90_9FIRM</name>
<dbReference type="InterPro" id="IPR011249">
    <property type="entry name" value="Metalloenz_LuxS/M16"/>
</dbReference>
<keyword evidence="7" id="KW-0673">Quorum sensing</keyword>
<evidence type="ECO:0000256" key="5">
    <source>
        <dbReference type="ARBA" id="ARBA00012240"/>
    </source>
</evidence>
<evidence type="ECO:0000256" key="12">
    <source>
        <dbReference type="ARBA" id="ARBA00024654"/>
    </source>
</evidence>
<keyword evidence="11 15" id="KW-0456">Lyase</keyword>
<comment type="cofactor">
    <cofactor evidence="2">
        <name>Fe cation</name>
        <dbReference type="ChEBI" id="CHEBI:24875"/>
    </cofactor>
</comment>
<evidence type="ECO:0000256" key="14">
    <source>
        <dbReference type="ARBA" id="ARBA00031777"/>
    </source>
</evidence>
<dbReference type="Pfam" id="PF02664">
    <property type="entry name" value="LuxS"/>
    <property type="match status" value="1"/>
</dbReference>
<proteinExistence type="inferred from homology"/>
<evidence type="ECO:0000256" key="7">
    <source>
        <dbReference type="ARBA" id="ARBA00022654"/>
    </source>
</evidence>
<dbReference type="AlphaFoldDB" id="A0A9D1SI90"/>
<organism evidence="15 16">
    <name type="scientific">Candidatus Stercoripulliclostridium merdigallinarum</name>
    <dbReference type="NCBI Taxonomy" id="2840951"/>
    <lineage>
        <taxon>Bacteria</taxon>
        <taxon>Bacillati</taxon>
        <taxon>Bacillota</taxon>
        <taxon>Clostridia</taxon>
        <taxon>Eubacteriales</taxon>
        <taxon>Candidatus Stercoripulliclostridium</taxon>
    </lineage>
</organism>
<dbReference type="PRINTS" id="PR01487">
    <property type="entry name" value="LUXSPROTEIN"/>
</dbReference>
<comment type="function">
    <text evidence="12">Involved in the synthesis of autoinducer 2 (AI-2) which is secreted by bacteria and is used to communicate both the cell density and the metabolic potential of the environment. The regulation of gene expression in response to changes in cell density is called quorum sensing. Catalyzes the transformation of S-ribosylhomocysteine (RHC) to homocysteine (HC) and 4,5-dihydroxy-2,3-pentadione (DPD).</text>
</comment>
<evidence type="ECO:0000256" key="1">
    <source>
        <dbReference type="ARBA" id="ARBA00000297"/>
    </source>
</evidence>
<dbReference type="EC" id="4.4.1.21" evidence="5"/>
<evidence type="ECO:0000313" key="16">
    <source>
        <dbReference type="Proteomes" id="UP000824094"/>
    </source>
</evidence>
<dbReference type="InterPro" id="IPR003815">
    <property type="entry name" value="S-ribosylhomocysteinase"/>
</dbReference>
<evidence type="ECO:0000256" key="4">
    <source>
        <dbReference type="ARBA" id="ARBA00011738"/>
    </source>
</evidence>
<dbReference type="Gene3D" id="3.30.1360.80">
    <property type="entry name" value="S-ribosylhomocysteinase (LuxS)"/>
    <property type="match status" value="1"/>
</dbReference>
<keyword evidence="8" id="KW-0479">Metal-binding</keyword>
<evidence type="ECO:0000256" key="13">
    <source>
        <dbReference type="ARBA" id="ARBA00030600"/>
    </source>
</evidence>
<dbReference type="PANTHER" id="PTHR35799">
    <property type="entry name" value="S-RIBOSYLHOMOCYSTEINE LYASE"/>
    <property type="match status" value="1"/>
</dbReference>
<reference evidence="15" key="2">
    <citation type="journal article" date="2021" name="PeerJ">
        <title>Extensive microbial diversity within the chicken gut microbiome revealed by metagenomics and culture.</title>
        <authorList>
            <person name="Gilroy R."/>
            <person name="Ravi A."/>
            <person name="Getino M."/>
            <person name="Pursley I."/>
            <person name="Horton D.L."/>
            <person name="Alikhan N.F."/>
            <person name="Baker D."/>
            <person name="Gharbi K."/>
            <person name="Hall N."/>
            <person name="Watson M."/>
            <person name="Adriaenssens E.M."/>
            <person name="Foster-Nyarko E."/>
            <person name="Jarju S."/>
            <person name="Secka A."/>
            <person name="Antonio M."/>
            <person name="Oren A."/>
            <person name="Chaudhuri R.R."/>
            <person name="La Ragione R."/>
            <person name="Hildebrand F."/>
            <person name="Pallen M.J."/>
        </authorList>
    </citation>
    <scope>NUCLEOTIDE SEQUENCE</scope>
    <source>
        <strain evidence="15">18911</strain>
    </source>
</reference>
<evidence type="ECO:0000256" key="10">
    <source>
        <dbReference type="ARBA" id="ARBA00023004"/>
    </source>
</evidence>
<evidence type="ECO:0000256" key="11">
    <source>
        <dbReference type="ARBA" id="ARBA00023239"/>
    </source>
</evidence>
<dbReference type="Proteomes" id="UP000824094">
    <property type="component" value="Unassembled WGS sequence"/>
</dbReference>
<accession>A0A9D1SI90</accession>
<evidence type="ECO:0000313" key="15">
    <source>
        <dbReference type="EMBL" id="HIU60638.1"/>
    </source>
</evidence>
<evidence type="ECO:0000256" key="9">
    <source>
        <dbReference type="ARBA" id="ARBA00022929"/>
    </source>
</evidence>
<reference evidence="15" key="1">
    <citation type="submission" date="2020-10" db="EMBL/GenBank/DDBJ databases">
        <authorList>
            <person name="Gilroy R."/>
        </authorList>
    </citation>
    <scope>NUCLEOTIDE SEQUENCE</scope>
    <source>
        <strain evidence="15">18911</strain>
    </source>
</reference>
<comment type="subunit">
    <text evidence="4">Homodimer.</text>
</comment>
<dbReference type="SUPFAM" id="SSF63411">
    <property type="entry name" value="LuxS/MPP-like metallohydrolase"/>
    <property type="match status" value="1"/>
</dbReference>
<evidence type="ECO:0000256" key="8">
    <source>
        <dbReference type="ARBA" id="ARBA00022723"/>
    </source>
</evidence>
<dbReference type="NCBIfam" id="NF002604">
    <property type="entry name" value="PRK02260.1-4"/>
    <property type="match status" value="1"/>
</dbReference>
<protein>
    <recommendedName>
        <fullName evidence="6">S-ribosylhomocysteine lyase</fullName>
        <ecNumber evidence="5">4.4.1.21</ecNumber>
    </recommendedName>
    <alternativeName>
        <fullName evidence="13">AI-2 synthesis protein</fullName>
    </alternativeName>
    <alternativeName>
        <fullName evidence="14">Autoinducer-2 production protein LuxS</fullName>
    </alternativeName>
</protein>
<evidence type="ECO:0000256" key="3">
    <source>
        <dbReference type="ARBA" id="ARBA00007311"/>
    </source>
</evidence>
<dbReference type="InterPro" id="IPR037005">
    <property type="entry name" value="LuxS_sf"/>
</dbReference>
<dbReference type="EMBL" id="DVNF01000133">
    <property type="protein sequence ID" value="HIU60638.1"/>
    <property type="molecule type" value="Genomic_DNA"/>
</dbReference>
<evidence type="ECO:0000256" key="2">
    <source>
        <dbReference type="ARBA" id="ARBA00001962"/>
    </source>
</evidence>
<dbReference type="GO" id="GO:0043768">
    <property type="term" value="F:S-ribosylhomocysteine lyase activity"/>
    <property type="evidence" value="ECO:0007669"/>
    <property type="project" value="UniProtKB-EC"/>
</dbReference>
<evidence type="ECO:0000256" key="6">
    <source>
        <dbReference type="ARBA" id="ARBA00015130"/>
    </source>
</evidence>
<keyword evidence="10" id="KW-0408">Iron</keyword>
<comment type="caution">
    <text evidence="15">The sequence shown here is derived from an EMBL/GenBank/DDBJ whole genome shotgun (WGS) entry which is preliminary data.</text>
</comment>
<sequence>MEQNAQGSNVSSFNIDHTKLKSGLFVSRKDLLDSGLVLTTFDLRMKRPYHDEPMTTGSVHATEHLLADYLRSDDLWGNKILYVGPMGCRTGFYVMMSGDLNSKDVLPLMIRAFDYISDYDGGIPGATQKQCGNFRDMDLEQARNDAAMYYNVLIEAKKENLVYPVKREKKKTNKETV</sequence>
<dbReference type="GO" id="GO:0009372">
    <property type="term" value="P:quorum sensing"/>
    <property type="evidence" value="ECO:0007669"/>
    <property type="project" value="UniProtKB-KW"/>
</dbReference>